<evidence type="ECO:0000256" key="6">
    <source>
        <dbReference type="ARBA" id="ARBA00034494"/>
    </source>
</evidence>
<dbReference type="SMART" id="SM00119">
    <property type="entry name" value="HECTc"/>
    <property type="match status" value="1"/>
</dbReference>
<keyword evidence="5 7" id="KW-0833">Ubl conjugation pathway</keyword>
<comment type="similarity">
    <text evidence="6">Belongs to the UPL family. TOM1/PTR1 subfamily.</text>
</comment>
<sequence>MTIGKPRGDNYKLVFAGLPATEKEYIKLLSVCSLADLRVHLECFTQWVWEKGDVICWAPVLNRFDGIFRSYQDSYKACLKADRDAATPFYDGELLALVRAALKVSGMIVDHATSKNIYNSVDLLVSFLDDVHPDIVFLATKLLCIYFSRQRRHPTPKDAPEALARLAVLSQSPLPDVTWNVFTTRDPSTGEYAPRDSSASDAPERFDSLSCSDVIEYYVRRHQYFLTVDSYIEIGQEVARGSDASKIRIAVPDILNLHGEAGAAKPAAFPSTVEGNEKFAAAVSAWHSSLTENLDVFNHIVMTLRLLIKKYKVEDCYFAELKYKVCKVYSLYFPLMQRRFIEIRISALGAILTMNHSSYAQFLNYNPSFLLELTHFVKRHQEVELSTMSAITELMYTMVFDGIQCKTLGSLLGLNTPHGIFSKVLLHYLHHPHEKVPLPPLLRFKQPSETRVFSSMSELWAHNNPHASRDMFEEGMTNLQLNGSVVSADSYLKDWDSSARLSRERPPARITEEECRMNTLLQLLVVFYAFIMYHGCSVALTNTSVIEGFVNFIRVRDPIYLPAVLHIIQIIEALLDFNHSVSRTLRNDYKIFKLFASRMQFDMSLIELSIPLDTPGTGATVWPQGWKIPPTNDAATLRNYWMSLKDLSSRRIVLNTMLRSVSAACKAISGRADAQEFDVFSPEGAFTPMLRALFDRPHTYGLSAYSAAINLISDALSEEPTLNEELHRADVIPALMRSITEENMKSEDCLHSVPGLLCEVTLHNCGRAYMDEKKYAPLMTLVDIITRKEFVLFDRFGEVAATIGLTFDTVTRRHQKSNNLVLERFMKVMYDLLQEAKTLPPFSPQDSLQCVKDFEMYMHELRTRSPEITVDIFSTFDAAADHHFYPDRISNLAKCLTTFLRFPESLSKFIALEGLKMLYQLCSVPCLPPLSLLIYYQHPMTLLLKVIISQAPSPSVTYLHSMLQPYVLQPICYRPPKTEDELMRSLESVKMLHSIGYTLYLTHRDGSGFYERCCIGAFQVGASKQSACTMHMTISDYLRRLVTELPIMMKEFLKTTGEGDMETFFILSGKHLPHEHPELKAYKVFHRDSKNLPNSSEGSFSANDLFWSSQFVYAYSSPNAAYSGSPSPGLSNDKFKMYTEVCRLFLATSKATLYTINSSVNRCGTPLPTSVACLKDYVSKDSVALMLLCVNLLHHCPSMRNIQDGSGIWLDGMDCMNTVRYVAEAMEIAYKLFTDDRTSGGIYMLSFIIFIRMSGVTYLTQTFEYVHSVYLGCALSLALRLNPGLTAEEVLGPDFKGNAQHLLTVVDHLRPFDLRRVKYTMDVAARTVQIYLGFFGKVCNAKSTMSTGVNSNAAEYMSMPILNGPVVEHTGTVCDLMTKVVTMIGSACWDWLQLIGSAQSIAPSNSTASLHFFMSSKVIGSLLKLHGHVLDFLSEPRQRELRDYFDPSKTASGSNHHRSDVEGRPSYSRRSRRPRHSSQGSRGPYDHGDGSGRVSTLEEARAALLDMGFTDAEITRAVDYSGQTDVTALAEWLLHDQDTVIPPVSPSTNRDIVVDTTEDSPAHDGSGENTADAIRQSKLFPCESAANWANGDPWEYPKLTVFATPPSLSHSQLREDICTKFVDVLVVLATKLASSLRVIYEYVLRALTVPTTFMTKAQSTPSEDGIHGKAVEMLHFIYNSLDNICNTLSATSFPMTKEELLPVFCPVFFYTDVEKQVAYDAAVAADKPMVGLPYNVEVAKLHEQLVGLLYILVHLIGSRENIIPVLLKSIKNPIDGLLNLVEFFRKLRYESHSSGVLTFAGIGMKPSLPGIPISLPDWCMNPEPSRVPGKDSKAGNKLKAEYTMVKYGFLRNVPVPQLSCNPPFFTYAMVCISELLKKHSLIGLSNILASSIDLSENVEILSATMNAPFISESSQKKLVHASLNILECFPGSGPDLTFALLSILDTLTEVYSNVRVLLQYKRLPPQENYPTHFSRRVEFDEVVGADALSILLMIPKSGQCGGILRLISNIFLHCMENPVMLREAIEKAVLSTLSRNDFEPVPLTVFVDRVQAFTKKDPPMLLEILHKHCVLTLHESATNVDLSNVNITLRDAPRISDLLASGSTSVSPGNIPLLEASNKDRTTVADSEVLLHGMLRLIVVYMQLFCNIHGMTHITGASWDGSKPGYPFSLTISSLFYLLNMLCRNFPVPVSSTRLPKLEFDLPQKALPWKVNMVDLADSHLVLVHVIRRVLVLICALSVPHPKGSSPKDGVQESEALNKLIVSTLDRLSNSILLISSSSIKMCVSMFEEIKMLLRLLMGMSTKDCNPQFITMAVYTSCNLLHNMLQLRFVDDPQAELPAESVFQIKKCLLGMLHKFDLCKDGSTVLCSSIVRALLLLTVPPTAGYQELQDNIEGRGKRSECKDEVGSDSESLDDESLSSQEGISEADSEDIDEYMADAMDEDVEDYSSSDANEEMDSVSSDEDGGHYVSVSDGDNSDDSSEDEDLDSDESSDGDTDVEMALPHQVDENYTAVDDSDSDSRSSLDEVDNEEDEDDAPRIRVAGELDEESREEAIIDEMDATHSHLNIADDSNNDLVGGYSSSDAGDDEDRLPGTEVPSASNSIGNTNNNISINIDDPMLTLPGAGNNRIRIQIEIAGNIDSANYLDSSSSQPRMTQSVSRSAPGIYAVENYGDCNGTDFLASSGELTVPPRHPMLPSPKRPMDNSAGSNEILNLIAMGLPRVQLPKSSTPEITEAPMDEVDMSIEDPDNQEDPISSHSSCLSRAADAVASSVPISTHHGYENRHLEAIATALRVTYEDLFRLAGMDPSVIAELPEDMRDEIIMQQLNTIDPEALPMIRDYRRLYSPGQGTRQPSAHAQGGPQPILSEMHYIDSLPHRLRMEVLQAMYPSASGSTDRPESSAANALDSASSSILAALAPVLRSQLMSGNHEDLLDALGSDPLHLRSHLRTRGGSASEGQSNRNVIDVTLNSSILLPSSGDTPELPQTESSPQQPGVTVGLIIGDFPEDEVGGPGVPGAQHGRSAGASRRLGASLLRRRMEGSDSAHNHGHDMDMGGLIMLDDRGVRVGTSARNPLGASGTISRNGSGRAGVPMGSLDAISTIPNQNLESLNARFLQSLPQLLNSFHPEFLNMLQNTNRALGAVAAAGSPDHIPDSSGHIDSAPDVSNEDLVERIVSTLPRSICECSPLNAGERTKQLLDACRGAKNDFSETDIIGVCKMMYLKDEINKKLYFKLLYNLAYTDPATRNLLLRCFLYILHTSIVAMSHNSVSTIRSDAFFAKFPRLCGSRKDDFPPPRLYGISPYKHVSLDGRLDGDYGPQSSALTNSSGAGTNHPNFIDLHAESSSFVSCERVLEQLRSLLIALPGTINFFVHRVATTHSEEGSSRSDARRKRTKTTGAKPDASAQPKEIYPIDFLFMATATKLFQSSPKLMTHLLMVIQHLVVCSGDPDPPDALDTSVSVGDSSAPAFTNSAQAPSERPASTGDGATSGSGSAAQDSPAQTRVKETVYTPQQQILNNLDKEAVTVFLDIYTSWSHQSNWLQSISNGREAASNTQMQIVSKILSALYDTPKHAKTLQDFFTNRMVEIIDAICASLPSTSASDSQATEISCDAGLSDTRAFAPEVERTIGALVRIVLIIDDMFTGIEYSGQNSAALLTPEQLGKINEFYSKLDFDGLWRVLDTALINITKGATPAAIPETDGTTSAPSSNGIDNFAENPAVIEQLSALVRIAVDYASKDAREIRKLMSFVSFDYELPESNLDFVAVSRQGRVAPKKEPWEHDEPGIDISPHHLSFIYFTERHSKALNCLIKQTPSLLTSSFMAIVRLAPNCLNFDIKRHYFRQKLKEGRQGLRLDTIRINVRRDRVFTDSFRQFHAFRGDQLKGKLSVTFTGEEGVDAGGLTREWFNILATEMFNPDYGLFRREGRKQEFNHPNPLSGVNPEHLNYFKFVGRVIGKAIYDGQHIDAYFSRSFYKHMLGRKITPSDAESVDPQFYENLTSINNCRLEDLGLELFFSTEIDEFGMVKVIDLIPDGRNVPVTDENKHKYIELLCRHKVTNSIKDQLQAFMAGFKELISSELISIFDDKELELLISGIPTIDLADLRQNVEYVNYTKSSDQIVWFWEFLEGLDQNTLAAFLQFVTGTSRVPIGGFKNLMGMRGPQLISIHRAFASDRLPSAHTCFNQLDLPEYSSREKLHQKMLQAILEGKEGFGFI</sequence>
<dbReference type="FunFam" id="3.90.1750.10:FF:000003">
    <property type="entry name" value="E3 ubiquitin-protein ligase UPL1"/>
    <property type="match status" value="1"/>
</dbReference>
<dbReference type="EMBL" id="BPLF01000006">
    <property type="protein sequence ID" value="GIX66151.1"/>
    <property type="molecule type" value="Genomic_DNA"/>
</dbReference>
<dbReference type="GO" id="GO:0006511">
    <property type="term" value="P:ubiquitin-dependent protein catabolic process"/>
    <property type="evidence" value="ECO:0007669"/>
    <property type="project" value="TreeGrafter"/>
</dbReference>
<evidence type="ECO:0000256" key="7">
    <source>
        <dbReference type="PROSITE-ProRule" id="PRU00104"/>
    </source>
</evidence>
<gene>
    <name evidence="11" type="ORF">BcabD6B2_55870</name>
</gene>
<feature type="region of interest" description="Disordered" evidence="8">
    <location>
        <begin position="3376"/>
        <end position="3402"/>
    </location>
</feature>
<feature type="compositionally biased region" description="Polar residues" evidence="8">
    <location>
        <begin position="3454"/>
        <end position="3472"/>
    </location>
</feature>
<feature type="compositionally biased region" description="Acidic residues" evidence="8">
    <location>
        <begin position="2406"/>
        <end position="2416"/>
    </location>
</feature>
<dbReference type="Pfam" id="PF14377">
    <property type="entry name" value="UBM"/>
    <property type="match status" value="1"/>
</dbReference>
<dbReference type="InterPro" id="IPR010314">
    <property type="entry name" value="E3_Ub_ligase_DUF913"/>
</dbReference>
<feature type="region of interest" description="Disordered" evidence="8">
    <location>
        <begin position="2843"/>
        <end position="2862"/>
    </location>
</feature>
<dbReference type="InterPro" id="IPR035983">
    <property type="entry name" value="Hect_E3_ubiquitin_ligase"/>
</dbReference>
<feature type="region of interest" description="Disordered" evidence="8">
    <location>
        <begin position="3451"/>
        <end position="3502"/>
    </location>
</feature>
<dbReference type="PANTHER" id="PTHR11254">
    <property type="entry name" value="HECT DOMAIN UBIQUITIN-PROTEIN LIGASE"/>
    <property type="match status" value="1"/>
</dbReference>
<comment type="catalytic activity">
    <reaction evidence="1">
        <text>S-ubiquitinyl-[E2 ubiquitin-conjugating enzyme]-L-cysteine + [acceptor protein]-L-lysine = [E2 ubiquitin-conjugating enzyme]-L-cysteine + N(6)-ubiquitinyl-[acceptor protein]-L-lysine.</text>
        <dbReference type="EC" id="2.3.2.26"/>
    </reaction>
</comment>
<feature type="compositionally biased region" description="Acidic residues" evidence="8">
    <location>
        <begin position="2442"/>
        <end position="2462"/>
    </location>
</feature>
<comment type="pathway">
    <text evidence="2">Protein modification; protein ubiquitination.</text>
</comment>
<accession>A0AAV4M116</accession>
<feature type="region of interest" description="Disordered" evidence="8">
    <location>
        <begin position="2972"/>
        <end position="3025"/>
    </location>
</feature>
<feature type="compositionally biased region" description="Acidic residues" evidence="8">
    <location>
        <begin position="2524"/>
        <end position="2534"/>
    </location>
</feature>
<feature type="domain" description="UBA" evidence="9">
    <location>
        <begin position="1495"/>
        <end position="1536"/>
    </location>
</feature>
<dbReference type="GO" id="GO:0061630">
    <property type="term" value="F:ubiquitin protein ligase activity"/>
    <property type="evidence" value="ECO:0007669"/>
    <property type="project" value="UniProtKB-EC"/>
</dbReference>
<evidence type="ECO:0000256" key="3">
    <source>
        <dbReference type="ARBA" id="ARBA00012485"/>
    </source>
</evidence>
<evidence type="ECO:0000256" key="8">
    <source>
        <dbReference type="SAM" id="MobiDB-lite"/>
    </source>
</evidence>
<feature type="compositionally biased region" description="Basic and acidic residues" evidence="8">
    <location>
        <begin position="2394"/>
        <end position="2405"/>
    </location>
</feature>
<dbReference type="InterPro" id="IPR025527">
    <property type="entry name" value="HUWE1/Rev1_UBM"/>
</dbReference>
<dbReference type="CDD" id="cd00078">
    <property type="entry name" value="HECTc"/>
    <property type="match status" value="1"/>
</dbReference>
<dbReference type="FunFam" id="3.30.2410.10:FF:000009">
    <property type="entry name" value="Probable E3 ubiquitin-protein ligase HECTD2"/>
    <property type="match status" value="1"/>
</dbReference>
<evidence type="ECO:0000313" key="11">
    <source>
        <dbReference type="EMBL" id="GIX66151.1"/>
    </source>
</evidence>
<evidence type="ECO:0000256" key="1">
    <source>
        <dbReference type="ARBA" id="ARBA00000885"/>
    </source>
</evidence>
<dbReference type="GO" id="GO:0005737">
    <property type="term" value="C:cytoplasm"/>
    <property type="evidence" value="ECO:0007669"/>
    <property type="project" value="TreeGrafter"/>
</dbReference>
<feature type="compositionally biased region" description="Basic residues" evidence="8">
    <location>
        <begin position="1467"/>
        <end position="1476"/>
    </location>
</feature>
<evidence type="ECO:0000313" key="12">
    <source>
        <dbReference type="Proteomes" id="UP001497744"/>
    </source>
</evidence>
<dbReference type="PANTHER" id="PTHR11254:SF67">
    <property type="entry name" value="E3 UBIQUITIN-PROTEIN LIGASE HUWE1"/>
    <property type="match status" value="1"/>
</dbReference>
<dbReference type="PROSITE" id="PS50237">
    <property type="entry name" value="HECT"/>
    <property type="match status" value="1"/>
</dbReference>
<dbReference type="InterPro" id="IPR016024">
    <property type="entry name" value="ARM-type_fold"/>
</dbReference>
<feature type="region of interest" description="Disordered" evidence="8">
    <location>
        <begin position="2566"/>
        <end position="2602"/>
    </location>
</feature>
<dbReference type="Pfam" id="PF00632">
    <property type="entry name" value="HECT"/>
    <property type="match status" value="1"/>
</dbReference>
<comment type="caution">
    <text evidence="11">The sequence shown here is derived from an EMBL/GenBank/DDBJ whole genome shotgun (WGS) entry which is preliminary data.</text>
</comment>
<organism evidence="11 12">
    <name type="scientific">Babesia caballi</name>
    <dbReference type="NCBI Taxonomy" id="5871"/>
    <lineage>
        <taxon>Eukaryota</taxon>
        <taxon>Sar</taxon>
        <taxon>Alveolata</taxon>
        <taxon>Apicomplexa</taxon>
        <taxon>Aconoidasida</taxon>
        <taxon>Piroplasmida</taxon>
        <taxon>Babesiidae</taxon>
        <taxon>Babesia</taxon>
    </lineage>
</organism>
<evidence type="ECO:0000256" key="2">
    <source>
        <dbReference type="ARBA" id="ARBA00004906"/>
    </source>
</evidence>
<dbReference type="FunFam" id="3.30.2160.10:FF:000001">
    <property type="entry name" value="E3 ubiquitin-protein ligase NEDD4-like"/>
    <property type="match status" value="1"/>
</dbReference>
<feature type="active site" description="Glycyl thioester intermediate" evidence="7">
    <location>
        <position position="4176"/>
    </location>
</feature>
<feature type="compositionally biased region" description="Acidic residues" evidence="8">
    <location>
        <begin position="2474"/>
        <end position="2497"/>
    </location>
</feature>
<evidence type="ECO:0000259" key="9">
    <source>
        <dbReference type="PROSITE" id="PS50030"/>
    </source>
</evidence>
<dbReference type="Pfam" id="PF06025">
    <property type="entry name" value="DUF913"/>
    <property type="match status" value="1"/>
</dbReference>
<dbReference type="SUPFAM" id="SSF56204">
    <property type="entry name" value="Hect, E3 ligase catalytic domain"/>
    <property type="match status" value="1"/>
</dbReference>
<evidence type="ECO:0000256" key="4">
    <source>
        <dbReference type="ARBA" id="ARBA00022679"/>
    </source>
</evidence>
<dbReference type="Gene3D" id="3.30.2160.10">
    <property type="entry name" value="Hect, E3 ligase catalytic domain"/>
    <property type="match status" value="1"/>
</dbReference>
<name>A0AAV4M116_BABCB</name>
<feature type="compositionally biased region" description="Basic and acidic residues" evidence="8">
    <location>
        <begin position="3376"/>
        <end position="3385"/>
    </location>
</feature>
<feature type="compositionally biased region" description="Polar residues" evidence="8">
    <location>
        <begin position="2568"/>
        <end position="2582"/>
    </location>
</feature>
<evidence type="ECO:0000256" key="5">
    <source>
        <dbReference type="ARBA" id="ARBA00022786"/>
    </source>
</evidence>
<feature type="region of interest" description="Disordered" evidence="8">
    <location>
        <begin position="2394"/>
        <end position="2428"/>
    </location>
</feature>
<dbReference type="EC" id="2.3.2.26" evidence="3"/>
<dbReference type="GeneID" id="94197632"/>
<reference evidence="11 12" key="1">
    <citation type="submission" date="2021-06" db="EMBL/GenBank/DDBJ databases">
        <title>Genome sequence of Babesia caballi.</title>
        <authorList>
            <person name="Yamagishi J."/>
            <person name="Kidaka T."/>
            <person name="Ochi A."/>
        </authorList>
    </citation>
    <scope>NUCLEOTIDE SEQUENCE [LARGE SCALE GENOMIC DNA]</scope>
    <source>
        <strain evidence="11">USDA-D6B2</strain>
    </source>
</reference>
<dbReference type="Gene3D" id="3.30.2410.10">
    <property type="entry name" value="Hect, E3 ligase catalytic domain"/>
    <property type="match status" value="1"/>
</dbReference>
<keyword evidence="12" id="KW-1185">Reference proteome</keyword>
<dbReference type="RefSeq" id="XP_067718220.1">
    <property type="nucleotide sequence ID" value="XM_067862119.1"/>
</dbReference>
<feature type="compositionally biased region" description="Low complexity" evidence="8">
    <location>
        <begin position="3478"/>
        <end position="3492"/>
    </location>
</feature>
<dbReference type="InterPro" id="IPR050409">
    <property type="entry name" value="E3_ubiq-protein_ligase"/>
</dbReference>
<dbReference type="InterPro" id="IPR015940">
    <property type="entry name" value="UBA"/>
</dbReference>
<dbReference type="InterPro" id="IPR000569">
    <property type="entry name" value="HECT_dom"/>
</dbReference>
<protein>
    <recommendedName>
        <fullName evidence="3">HECT-type E3 ubiquitin transferase</fullName>
        <ecNumber evidence="3">2.3.2.26</ecNumber>
    </recommendedName>
</protein>
<proteinExistence type="inferred from homology"/>
<feature type="region of interest" description="Disordered" evidence="8">
    <location>
        <begin position="1444"/>
        <end position="1494"/>
    </location>
</feature>
<feature type="region of interest" description="Disordered" evidence="8">
    <location>
        <begin position="2442"/>
        <end position="2538"/>
    </location>
</feature>
<dbReference type="Proteomes" id="UP001497744">
    <property type="component" value="Unassembled WGS sequence"/>
</dbReference>
<dbReference type="SUPFAM" id="SSF48371">
    <property type="entry name" value="ARM repeat"/>
    <property type="match status" value="1"/>
</dbReference>
<dbReference type="Gene3D" id="3.90.1750.10">
    <property type="entry name" value="Hect, E3 ligase catalytic domains"/>
    <property type="match status" value="1"/>
</dbReference>
<evidence type="ECO:0000259" key="10">
    <source>
        <dbReference type="PROSITE" id="PS50237"/>
    </source>
</evidence>
<keyword evidence="4" id="KW-0808">Transferase</keyword>
<feature type="domain" description="HECT" evidence="10">
    <location>
        <begin position="3874"/>
        <end position="4209"/>
    </location>
</feature>
<dbReference type="PROSITE" id="PS50030">
    <property type="entry name" value="UBA"/>
    <property type="match status" value="1"/>
</dbReference>
<feature type="compositionally biased region" description="Basic and acidic residues" evidence="8">
    <location>
        <begin position="1484"/>
        <end position="1494"/>
    </location>
</feature>
<feature type="region of interest" description="Disordered" evidence="8">
    <location>
        <begin position="3068"/>
        <end position="3087"/>
    </location>
</feature>
<dbReference type="GO" id="GO:0000209">
    <property type="term" value="P:protein polyubiquitination"/>
    <property type="evidence" value="ECO:0007669"/>
    <property type="project" value="TreeGrafter"/>
</dbReference>
<feature type="compositionally biased region" description="Polar residues" evidence="8">
    <location>
        <begin position="2972"/>
        <end position="2993"/>
    </location>
</feature>